<keyword evidence="5 11" id="KW-0031">Aminopeptidase</keyword>
<comment type="similarity">
    <text evidence="3 11">Belongs to the peptidase M18 family.</text>
</comment>
<evidence type="ECO:0000256" key="9">
    <source>
        <dbReference type="ARBA" id="ARBA00022833"/>
    </source>
</evidence>
<evidence type="ECO:0000256" key="8">
    <source>
        <dbReference type="ARBA" id="ARBA00022801"/>
    </source>
</evidence>
<comment type="cofactor">
    <cofactor evidence="2">
        <name>Zn(2+)</name>
        <dbReference type="ChEBI" id="CHEBI:29105"/>
    </cofactor>
</comment>
<dbReference type="SUPFAM" id="SSF101821">
    <property type="entry name" value="Aminopeptidase/glucanase lid domain"/>
    <property type="match status" value="1"/>
</dbReference>
<dbReference type="Pfam" id="PF02127">
    <property type="entry name" value="Peptidase_M18"/>
    <property type="match status" value="1"/>
</dbReference>
<dbReference type="AlphaFoldDB" id="A0AAW1VYB0"/>
<accession>A0AAW1VYB0</accession>
<sequence>MAAITRLQLLHPPSLLFFKSSSSLFPKHPTRSVFSPRPRNLSTAPILCSDSPHTPEGQVSKVEANGSIVGDLLDYLNESWTHFHDTAEAKRQLLAAGFHLLNENDEWDLSLVGATSLLEICLVWLRLLLERSIVSTYGGGLWHTWFDRDLSVAGRVILRDGNGSFIHKLVKVKRPLLRIPTLAIHLDRTVNKDGFKPNVETHLIPLLASKLEENSISRDKREKYISGDKREKYDNIYESCSSSIAHAGSIR</sequence>
<evidence type="ECO:0000256" key="1">
    <source>
        <dbReference type="ARBA" id="ARBA00001335"/>
    </source>
</evidence>
<dbReference type="GO" id="GO:0005737">
    <property type="term" value="C:cytoplasm"/>
    <property type="evidence" value="ECO:0007669"/>
    <property type="project" value="UniProtKB-ARBA"/>
</dbReference>
<dbReference type="GO" id="GO:0008270">
    <property type="term" value="F:zinc ion binding"/>
    <property type="evidence" value="ECO:0007669"/>
    <property type="project" value="InterPro"/>
</dbReference>
<keyword evidence="7 11" id="KW-0479">Metal-binding</keyword>
<keyword evidence="8 11" id="KW-0378">Hydrolase</keyword>
<name>A0AAW1VYB0_RUBAR</name>
<evidence type="ECO:0000256" key="2">
    <source>
        <dbReference type="ARBA" id="ARBA00001947"/>
    </source>
</evidence>
<evidence type="ECO:0000256" key="7">
    <source>
        <dbReference type="ARBA" id="ARBA00022723"/>
    </source>
</evidence>
<dbReference type="Proteomes" id="UP001457282">
    <property type="component" value="Unassembled WGS sequence"/>
</dbReference>
<evidence type="ECO:0000256" key="10">
    <source>
        <dbReference type="ARBA" id="ARBA00023049"/>
    </source>
</evidence>
<protein>
    <recommendedName>
        <fullName evidence="4">aspartyl aminopeptidase</fullName>
        <ecNumber evidence="4">3.4.11.21</ecNumber>
    </recommendedName>
</protein>
<evidence type="ECO:0000256" key="4">
    <source>
        <dbReference type="ARBA" id="ARBA00011965"/>
    </source>
</evidence>
<comment type="caution">
    <text evidence="12">The sequence shown here is derived from an EMBL/GenBank/DDBJ whole genome shotgun (WGS) entry which is preliminary data.</text>
</comment>
<keyword evidence="10 11" id="KW-0482">Metalloprotease</keyword>
<keyword evidence="9 11" id="KW-0862">Zinc</keyword>
<dbReference type="InterPro" id="IPR001948">
    <property type="entry name" value="Peptidase_M18"/>
</dbReference>
<dbReference type="GO" id="GO:0004177">
    <property type="term" value="F:aminopeptidase activity"/>
    <property type="evidence" value="ECO:0007669"/>
    <property type="project" value="UniProtKB-KW"/>
</dbReference>
<dbReference type="EC" id="3.4.11.21" evidence="4"/>
<evidence type="ECO:0000256" key="6">
    <source>
        <dbReference type="ARBA" id="ARBA00022670"/>
    </source>
</evidence>
<gene>
    <name evidence="12" type="ORF">M0R45_035880</name>
</gene>
<comment type="catalytic activity">
    <reaction evidence="1">
        <text>Release of an N-terminal aspartate or glutamate from a peptide, with a preference for aspartate.</text>
        <dbReference type="EC" id="3.4.11.21"/>
    </reaction>
</comment>
<dbReference type="PANTHER" id="PTHR28570:SF3">
    <property type="entry name" value="ASPARTYL AMINOPEPTIDASE"/>
    <property type="match status" value="1"/>
</dbReference>
<dbReference type="InterPro" id="IPR023358">
    <property type="entry name" value="Peptidase_M18_dom2"/>
</dbReference>
<evidence type="ECO:0000256" key="3">
    <source>
        <dbReference type="ARBA" id="ARBA00008290"/>
    </source>
</evidence>
<evidence type="ECO:0000256" key="5">
    <source>
        <dbReference type="ARBA" id="ARBA00022438"/>
    </source>
</evidence>
<dbReference type="Gene3D" id="3.40.630.10">
    <property type="entry name" value="Zn peptidases"/>
    <property type="match status" value="1"/>
</dbReference>
<organism evidence="12 13">
    <name type="scientific">Rubus argutus</name>
    <name type="common">Southern blackberry</name>
    <dbReference type="NCBI Taxonomy" id="59490"/>
    <lineage>
        <taxon>Eukaryota</taxon>
        <taxon>Viridiplantae</taxon>
        <taxon>Streptophyta</taxon>
        <taxon>Embryophyta</taxon>
        <taxon>Tracheophyta</taxon>
        <taxon>Spermatophyta</taxon>
        <taxon>Magnoliopsida</taxon>
        <taxon>eudicotyledons</taxon>
        <taxon>Gunneridae</taxon>
        <taxon>Pentapetalae</taxon>
        <taxon>rosids</taxon>
        <taxon>fabids</taxon>
        <taxon>Rosales</taxon>
        <taxon>Rosaceae</taxon>
        <taxon>Rosoideae</taxon>
        <taxon>Rosoideae incertae sedis</taxon>
        <taxon>Rubus</taxon>
    </lineage>
</organism>
<reference evidence="12 13" key="1">
    <citation type="journal article" date="2023" name="G3 (Bethesda)">
        <title>A chromosome-length genome assembly and annotation of blackberry (Rubus argutus, cv. 'Hillquist').</title>
        <authorList>
            <person name="Bruna T."/>
            <person name="Aryal R."/>
            <person name="Dudchenko O."/>
            <person name="Sargent D.J."/>
            <person name="Mead D."/>
            <person name="Buti M."/>
            <person name="Cavallini A."/>
            <person name="Hytonen T."/>
            <person name="Andres J."/>
            <person name="Pham M."/>
            <person name="Weisz D."/>
            <person name="Mascagni F."/>
            <person name="Usai G."/>
            <person name="Natali L."/>
            <person name="Bassil N."/>
            <person name="Fernandez G.E."/>
            <person name="Lomsadze A."/>
            <person name="Armour M."/>
            <person name="Olukolu B."/>
            <person name="Poorten T."/>
            <person name="Britton C."/>
            <person name="Davik J."/>
            <person name="Ashrafi H."/>
            <person name="Aiden E.L."/>
            <person name="Borodovsky M."/>
            <person name="Worthington M."/>
        </authorList>
    </citation>
    <scope>NUCLEOTIDE SEQUENCE [LARGE SCALE GENOMIC DNA]</scope>
    <source>
        <strain evidence="12">PI 553951</strain>
    </source>
</reference>
<dbReference type="PRINTS" id="PR00932">
    <property type="entry name" value="AMINO1PTASE"/>
</dbReference>
<dbReference type="FunFam" id="2.30.250.10:FF:000001">
    <property type="entry name" value="Aspartyl aminopeptidase 1"/>
    <property type="match status" value="1"/>
</dbReference>
<dbReference type="EMBL" id="JBEDUW010000007">
    <property type="protein sequence ID" value="KAK9912006.1"/>
    <property type="molecule type" value="Genomic_DNA"/>
</dbReference>
<dbReference type="GO" id="GO:0006508">
    <property type="term" value="P:proteolysis"/>
    <property type="evidence" value="ECO:0007669"/>
    <property type="project" value="UniProtKB-KW"/>
</dbReference>
<evidence type="ECO:0000313" key="12">
    <source>
        <dbReference type="EMBL" id="KAK9912006.1"/>
    </source>
</evidence>
<dbReference type="Gene3D" id="2.30.250.10">
    <property type="entry name" value="Aminopeptidase i, Domain 2"/>
    <property type="match status" value="1"/>
</dbReference>
<dbReference type="PANTHER" id="PTHR28570">
    <property type="entry name" value="ASPARTYL AMINOPEPTIDASE"/>
    <property type="match status" value="1"/>
</dbReference>
<proteinExistence type="inferred from homology"/>
<keyword evidence="6 11" id="KW-0645">Protease</keyword>
<keyword evidence="13" id="KW-1185">Reference proteome</keyword>
<evidence type="ECO:0000313" key="13">
    <source>
        <dbReference type="Proteomes" id="UP001457282"/>
    </source>
</evidence>
<evidence type="ECO:0000256" key="11">
    <source>
        <dbReference type="RuleBase" id="RU004386"/>
    </source>
</evidence>
<dbReference type="GO" id="GO:0008237">
    <property type="term" value="F:metallopeptidase activity"/>
    <property type="evidence" value="ECO:0007669"/>
    <property type="project" value="UniProtKB-KW"/>
</dbReference>